<evidence type="ECO:0000313" key="1">
    <source>
        <dbReference type="EMBL" id="PVZ97217.1"/>
    </source>
</evidence>
<dbReference type="AlphaFoldDB" id="A0A2U1IWP3"/>
<proteinExistence type="predicted"/>
<name>A0A2U1IWP3_SMIAN</name>
<sequence>MSNETSHPIKKHFNVHPGTSKLICTIGDCKSVISQTPSKGCTELVTDNGCPFSMMKYPGFRKIIGPILDGLGGKLVINSENNRSHVNSLMYD</sequence>
<comment type="caution">
    <text evidence="1">The sequence shown here is derived from an EMBL/GenBank/DDBJ whole genome shotgun (WGS) entry which is preliminary data.</text>
</comment>
<organism evidence="1 2">
    <name type="scientific">Smittium angustum</name>
    <dbReference type="NCBI Taxonomy" id="133377"/>
    <lineage>
        <taxon>Eukaryota</taxon>
        <taxon>Fungi</taxon>
        <taxon>Fungi incertae sedis</taxon>
        <taxon>Zoopagomycota</taxon>
        <taxon>Kickxellomycotina</taxon>
        <taxon>Harpellomycetes</taxon>
        <taxon>Harpellales</taxon>
        <taxon>Legeriomycetaceae</taxon>
        <taxon>Smittium</taxon>
    </lineage>
</organism>
<accession>A0A2U1IWP3</accession>
<dbReference type="Proteomes" id="UP000245591">
    <property type="component" value="Unassembled WGS sequence"/>
</dbReference>
<gene>
    <name evidence="1" type="ORF">BB558_006831</name>
</gene>
<protein>
    <submittedName>
        <fullName evidence="1">Uncharacterized protein</fullName>
    </submittedName>
</protein>
<reference evidence="1 2" key="1">
    <citation type="journal article" date="2018" name="MBio">
        <title>Comparative Genomics Reveals the Core Gene Toolbox for the Fungus-Insect Symbiosis.</title>
        <authorList>
            <person name="Wang Y."/>
            <person name="Stata M."/>
            <person name="Wang W."/>
            <person name="Stajich J.E."/>
            <person name="White M.M."/>
            <person name="Moncalvo J.M."/>
        </authorList>
    </citation>
    <scope>NUCLEOTIDE SEQUENCE [LARGE SCALE GENOMIC DNA]</scope>
    <source>
        <strain evidence="1 2">AUS-126-30</strain>
    </source>
</reference>
<keyword evidence="2" id="KW-1185">Reference proteome</keyword>
<dbReference type="EMBL" id="MBFU01000911">
    <property type="protein sequence ID" value="PVZ97217.1"/>
    <property type="molecule type" value="Genomic_DNA"/>
</dbReference>
<evidence type="ECO:0000313" key="2">
    <source>
        <dbReference type="Proteomes" id="UP000245591"/>
    </source>
</evidence>